<organism evidence="7 8">
    <name type="scientific">Streptomyces cynarae</name>
    <dbReference type="NCBI Taxonomy" id="2981134"/>
    <lineage>
        <taxon>Bacteria</taxon>
        <taxon>Bacillati</taxon>
        <taxon>Actinomycetota</taxon>
        <taxon>Actinomycetes</taxon>
        <taxon>Kitasatosporales</taxon>
        <taxon>Streptomycetaceae</taxon>
        <taxon>Streptomyces</taxon>
    </lineage>
</organism>
<gene>
    <name evidence="7" type="ORF">N8I84_32705</name>
</gene>
<feature type="transmembrane region" description="Helical" evidence="5">
    <location>
        <begin position="79"/>
        <end position="98"/>
    </location>
</feature>
<feature type="transmembrane region" description="Helical" evidence="5">
    <location>
        <begin position="12"/>
        <end position="32"/>
    </location>
</feature>
<dbReference type="Proteomes" id="UP001061298">
    <property type="component" value="Chromosome"/>
</dbReference>
<feature type="transmembrane region" description="Helical" evidence="5">
    <location>
        <begin position="52"/>
        <end position="72"/>
    </location>
</feature>
<keyword evidence="4 5" id="KW-0472">Membrane</keyword>
<reference evidence="7" key="1">
    <citation type="submission" date="2022-10" db="EMBL/GenBank/DDBJ databases">
        <authorList>
            <person name="Mo P."/>
        </authorList>
    </citation>
    <scope>NUCLEOTIDE SEQUENCE</scope>
    <source>
        <strain evidence="7">HUAS 13-4</strain>
    </source>
</reference>
<feature type="transmembrane region" description="Helical" evidence="5">
    <location>
        <begin position="230"/>
        <end position="248"/>
    </location>
</feature>
<dbReference type="Gene3D" id="1.20.1250.20">
    <property type="entry name" value="MFS general substrate transporter like domains"/>
    <property type="match status" value="2"/>
</dbReference>
<evidence type="ECO:0000313" key="7">
    <source>
        <dbReference type="EMBL" id="UXY22935.1"/>
    </source>
</evidence>
<name>A0ABY6E8N6_9ACTN</name>
<evidence type="ECO:0000256" key="3">
    <source>
        <dbReference type="ARBA" id="ARBA00022989"/>
    </source>
</evidence>
<feature type="transmembrane region" description="Helical" evidence="5">
    <location>
        <begin position="361"/>
        <end position="384"/>
    </location>
</feature>
<dbReference type="PANTHER" id="PTHR11360:SF317">
    <property type="entry name" value="MAJOR FACILITATOR SUPERFAMILY (MFS) PROFILE DOMAIN-CONTAINING PROTEIN-RELATED"/>
    <property type="match status" value="1"/>
</dbReference>
<feature type="transmembrane region" description="Helical" evidence="5">
    <location>
        <begin position="104"/>
        <end position="127"/>
    </location>
</feature>
<proteinExistence type="predicted"/>
<dbReference type="InterPro" id="IPR020846">
    <property type="entry name" value="MFS_dom"/>
</dbReference>
<feature type="transmembrane region" description="Helical" evidence="5">
    <location>
        <begin position="268"/>
        <end position="289"/>
    </location>
</feature>
<dbReference type="PANTHER" id="PTHR11360">
    <property type="entry name" value="MONOCARBOXYLATE TRANSPORTER"/>
    <property type="match status" value="1"/>
</dbReference>
<accession>A0ABY6E8N6</accession>
<evidence type="ECO:0000256" key="1">
    <source>
        <dbReference type="ARBA" id="ARBA00004651"/>
    </source>
</evidence>
<sequence>MSPPVAPPGWSRWLVPPAALSVHLSIGQAYAWSVFKPPLESALHLSGTQSALPFQLAIVMLGLSAAFGGTLVERNGPRWAMTVALVCFSTGFLISALGAQTQQYWLIVLGYGFVGGIGLGIGYISPVSTLIKWFPDRPGMATGIAIMGFGGGALIASPWSAQMLQSFGSDHSGIALAFLVHGLSYAVFMSLGVLLVRVPRSEDREGAAAGPSAFEGVQVSARSAVRTPQFWCLWIVLCMNVTAGIGILEKAAPMITDFFADTSTPVSASAAAGFVALLSAANMAGRIGWSSASDLIGRKNVYRVYLGAGAIMYLLIASFGDSSKPLFILCALVILSFYGGGFATIPAYLKDLFGAYQVGAIHGRLLTAWSTAGVLGPLIVNWIADHQKEAGKHGSSLYGLSFMIMIGLLVVGFAANELVRPVHPRHHVPAPKEAADGRREQPA</sequence>
<dbReference type="CDD" id="cd17353">
    <property type="entry name" value="MFS_OFA_like"/>
    <property type="match status" value="1"/>
</dbReference>
<dbReference type="EMBL" id="CP106793">
    <property type="protein sequence ID" value="UXY22935.1"/>
    <property type="molecule type" value="Genomic_DNA"/>
</dbReference>
<evidence type="ECO:0000313" key="8">
    <source>
        <dbReference type="Proteomes" id="UP001061298"/>
    </source>
</evidence>
<dbReference type="Pfam" id="PF07690">
    <property type="entry name" value="MFS_1"/>
    <property type="match status" value="1"/>
</dbReference>
<dbReference type="InterPro" id="IPR011701">
    <property type="entry name" value="MFS"/>
</dbReference>
<dbReference type="SUPFAM" id="SSF103473">
    <property type="entry name" value="MFS general substrate transporter"/>
    <property type="match status" value="1"/>
</dbReference>
<protein>
    <submittedName>
        <fullName evidence="7">OFA family MFS transporter</fullName>
    </submittedName>
</protein>
<dbReference type="InterPro" id="IPR036259">
    <property type="entry name" value="MFS_trans_sf"/>
</dbReference>
<feature type="transmembrane region" description="Helical" evidence="5">
    <location>
        <begin position="301"/>
        <end position="320"/>
    </location>
</feature>
<evidence type="ECO:0000256" key="5">
    <source>
        <dbReference type="SAM" id="Phobius"/>
    </source>
</evidence>
<dbReference type="InterPro" id="IPR050327">
    <property type="entry name" value="Proton-linked_MCT"/>
</dbReference>
<feature type="domain" description="Major facilitator superfamily (MFS) profile" evidence="6">
    <location>
        <begin position="1"/>
        <end position="419"/>
    </location>
</feature>
<feature type="transmembrane region" description="Helical" evidence="5">
    <location>
        <begin position="326"/>
        <end position="349"/>
    </location>
</feature>
<feature type="transmembrane region" description="Helical" evidence="5">
    <location>
        <begin position="396"/>
        <end position="415"/>
    </location>
</feature>
<dbReference type="PROSITE" id="PS50850">
    <property type="entry name" value="MFS"/>
    <property type="match status" value="1"/>
</dbReference>
<feature type="transmembrane region" description="Helical" evidence="5">
    <location>
        <begin position="173"/>
        <end position="196"/>
    </location>
</feature>
<evidence type="ECO:0000256" key="4">
    <source>
        <dbReference type="ARBA" id="ARBA00023136"/>
    </source>
</evidence>
<keyword evidence="8" id="KW-1185">Reference proteome</keyword>
<evidence type="ECO:0000259" key="6">
    <source>
        <dbReference type="PROSITE" id="PS50850"/>
    </source>
</evidence>
<keyword evidence="3 5" id="KW-1133">Transmembrane helix</keyword>
<evidence type="ECO:0000256" key="2">
    <source>
        <dbReference type="ARBA" id="ARBA00022692"/>
    </source>
</evidence>
<keyword evidence="2 5" id="KW-0812">Transmembrane</keyword>
<feature type="transmembrane region" description="Helical" evidence="5">
    <location>
        <begin position="139"/>
        <end position="161"/>
    </location>
</feature>
<comment type="subcellular location">
    <subcellularLocation>
        <location evidence="1">Cell membrane</location>
        <topology evidence="1">Multi-pass membrane protein</topology>
    </subcellularLocation>
</comment>
<dbReference type="RefSeq" id="WP_263233021.1">
    <property type="nucleotide sequence ID" value="NZ_CP106793.1"/>
</dbReference>